<dbReference type="AlphaFoldDB" id="A0A6B3LGX3"/>
<dbReference type="Pfam" id="PF01636">
    <property type="entry name" value="APH"/>
    <property type="match status" value="1"/>
</dbReference>
<protein>
    <submittedName>
        <fullName evidence="2">Phosphotransferase</fullName>
    </submittedName>
</protein>
<dbReference type="EMBL" id="CP066776">
    <property type="protein sequence ID" value="QQL45367.1"/>
    <property type="molecule type" value="Genomic_DNA"/>
</dbReference>
<evidence type="ECO:0000313" key="3">
    <source>
        <dbReference type="Proteomes" id="UP000475117"/>
    </source>
</evidence>
<organism evidence="2 3">
    <name type="scientific">Sulfuriroseicoccus oceanibius</name>
    <dbReference type="NCBI Taxonomy" id="2707525"/>
    <lineage>
        <taxon>Bacteria</taxon>
        <taxon>Pseudomonadati</taxon>
        <taxon>Verrucomicrobiota</taxon>
        <taxon>Verrucomicrobiia</taxon>
        <taxon>Verrucomicrobiales</taxon>
        <taxon>Verrucomicrobiaceae</taxon>
        <taxon>Sulfuriroseicoccus</taxon>
    </lineage>
</organism>
<dbReference type="GO" id="GO:0016740">
    <property type="term" value="F:transferase activity"/>
    <property type="evidence" value="ECO:0007669"/>
    <property type="project" value="UniProtKB-KW"/>
</dbReference>
<evidence type="ECO:0000313" key="2">
    <source>
        <dbReference type="EMBL" id="QQL45367.1"/>
    </source>
</evidence>
<dbReference type="Gene3D" id="3.30.200.20">
    <property type="entry name" value="Phosphorylase Kinase, domain 1"/>
    <property type="match status" value="1"/>
</dbReference>
<keyword evidence="2" id="KW-0808">Transferase</keyword>
<dbReference type="InterPro" id="IPR011009">
    <property type="entry name" value="Kinase-like_dom_sf"/>
</dbReference>
<proteinExistence type="predicted"/>
<evidence type="ECO:0000259" key="1">
    <source>
        <dbReference type="Pfam" id="PF01636"/>
    </source>
</evidence>
<dbReference type="KEGG" id="soa:G3M56_001895"/>
<dbReference type="RefSeq" id="WP_164365655.1">
    <property type="nucleotide sequence ID" value="NZ_CP066776.1"/>
</dbReference>
<reference evidence="2 3" key="1">
    <citation type="submission" date="2020-12" db="EMBL/GenBank/DDBJ databases">
        <title>Sulforoseuscoccus oceanibium gen. nov., sp. nov., a representative of the phylum Verrucomicrobia with special cytoplasmic membrane, and proposal of Sulforoseuscoccusaceae fam. nov.</title>
        <authorList>
            <person name="Xi F."/>
        </authorList>
    </citation>
    <scope>NUCLEOTIDE SEQUENCE [LARGE SCALE GENOMIC DNA]</scope>
    <source>
        <strain evidence="2 3">T37</strain>
    </source>
</reference>
<keyword evidence="3" id="KW-1185">Reference proteome</keyword>
<gene>
    <name evidence="2" type="ORF">G3M56_001895</name>
</gene>
<dbReference type="Gene3D" id="3.90.1200.10">
    <property type="match status" value="1"/>
</dbReference>
<feature type="domain" description="Aminoglycoside phosphotransferase" evidence="1">
    <location>
        <begin position="29"/>
        <end position="267"/>
    </location>
</feature>
<name>A0A6B3LGX3_9BACT</name>
<accession>A0A6B3LGX3</accession>
<sequence length="338" mass="37196">MPSVVPHFRVTPAAAAEAFFGGAHRDQITIEAVAGGGSLRSYFRITDGQTLDPQVLCLYDPSQPENAKFTSLTAELEALGVRVPAIARHEPEDGWYVMEDLGRISLWDVAIGGAKDDILKAYTTTLEAVAVLHAVDESTVPETLADQMELEFNHALYKWEQGYFFEHFAGTHLKMAAHEVMLAAQSPALAEVASLLDAERPRCLVHRDFQSQNVIVNDGGVALIDYQGVRLGLPEYDVASLVYDPYVDLSADTIDQLVDAYYAHRGMDRDARRKVFTACAIQRLMQALGAYGNLSHNLGKTQYLNYIPRAVENLQQVVAGHPVEAALAPVFASYEESR</sequence>
<dbReference type="InterPro" id="IPR002575">
    <property type="entry name" value="Aminoglycoside_PTrfase"/>
</dbReference>
<dbReference type="Proteomes" id="UP000475117">
    <property type="component" value="Chromosome"/>
</dbReference>
<dbReference type="SUPFAM" id="SSF56112">
    <property type="entry name" value="Protein kinase-like (PK-like)"/>
    <property type="match status" value="1"/>
</dbReference>